<dbReference type="PANTHER" id="PTHR32194:SF0">
    <property type="entry name" value="ATP-DEPENDENT PROTEASE SUBUNIT HSLV"/>
    <property type="match status" value="1"/>
</dbReference>
<evidence type="ECO:0000313" key="4">
    <source>
        <dbReference type="EMBL" id="AFZ79510.1"/>
    </source>
</evidence>
<dbReference type="Pfam" id="PF00227">
    <property type="entry name" value="Proteasome"/>
    <property type="match status" value="2"/>
</dbReference>
<dbReference type="InterPro" id="IPR001353">
    <property type="entry name" value="Proteasome_sua/b"/>
</dbReference>
<organism evidence="4 5">
    <name type="scientific">Theileria equi strain WA</name>
    <dbReference type="NCBI Taxonomy" id="1537102"/>
    <lineage>
        <taxon>Eukaryota</taxon>
        <taxon>Sar</taxon>
        <taxon>Alveolata</taxon>
        <taxon>Apicomplexa</taxon>
        <taxon>Aconoidasida</taxon>
        <taxon>Piroplasmida</taxon>
        <taxon>Theileriidae</taxon>
        <taxon>Theileria</taxon>
    </lineage>
</organism>
<dbReference type="EC" id="3.4.25.1" evidence="4"/>
<dbReference type="GO" id="GO:0005839">
    <property type="term" value="C:proteasome core complex"/>
    <property type="evidence" value="ECO:0007669"/>
    <property type="project" value="InterPro"/>
</dbReference>
<evidence type="ECO:0000313" key="5">
    <source>
        <dbReference type="Proteomes" id="UP000031512"/>
    </source>
</evidence>
<keyword evidence="5" id="KW-1185">Reference proteome</keyword>
<dbReference type="GO" id="GO:0008233">
    <property type="term" value="F:peptidase activity"/>
    <property type="evidence" value="ECO:0007669"/>
    <property type="project" value="UniProtKB-KW"/>
</dbReference>
<proteinExistence type="predicted"/>
<keyword evidence="2" id="KW-0645">Protease</keyword>
<reference evidence="4 5" key="1">
    <citation type="journal article" date="2012" name="BMC Genomics">
        <title>Comparative genomic analysis and phylogenetic position of Theileria equi.</title>
        <authorList>
            <person name="Kappmeyer L.S."/>
            <person name="Thiagarajan M."/>
            <person name="Herndon D.R."/>
            <person name="Ramsay J.D."/>
            <person name="Caler E."/>
            <person name="Djikeng A."/>
            <person name="Gillespie J.J."/>
            <person name="Lau A.O."/>
            <person name="Roalson E.H."/>
            <person name="Silva J.C."/>
            <person name="Silva M.G."/>
            <person name="Suarez C.E."/>
            <person name="Ueti M.W."/>
            <person name="Nene V.M."/>
            <person name="Mealey R.H."/>
            <person name="Knowles D.P."/>
            <person name="Brayton K.A."/>
        </authorList>
    </citation>
    <scope>NUCLEOTIDE SEQUENCE [LARGE SCALE GENOMIC DNA]</scope>
    <source>
        <strain evidence="4 5">WA</strain>
    </source>
</reference>
<dbReference type="STRING" id="1537102.L0AVE1"/>
<dbReference type="Proteomes" id="UP000031512">
    <property type="component" value="Chromosome 1"/>
</dbReference>
<keyword evidence="4" id="KW-0647">Proteasome</keyword>
<evidence type="ECO:0000256" key="3">
    <source>
        <dbReference type="ARBA" id="ARBA00022801"/>
    </source>
</evidence>
<protein>
    <submittedName>
        <fullName evidence="4">Proteasome subunit y, putative</fullName>
        <ecNumber evidence="4">3.4.25.1</ecNumber>
    </submittedName>
</protein>
<dbReference type="InterPro" id="IPR029055">
    <property type="entry name" value="Ntn_hydrolases_N"/>
</dbReference>
<dbReference type="InterPro" id="IPR023333">
    <property type="entry name" value="Proteasome_suB-type"/>
</dbReference>
<dbReference type="RefSeq" id="XP_004829176.1">
    <property type="nucleotide sequence ID" value="XM_004829119.1"/>
</dbReference>
<dbReference type="GO" id="GO:0005737">
    <property type="term" value="C:cytoplasm"/>
    <property type="evidence" value="ECO:0007669"/>
    <property type="project" value="TreeGrafter"/>
</dbReference>
<dbReference type="KEGG" id="beq:BEWA_023590"/>
<gene>
    <name evidence="4" type="ORF">BEWA_023590</name>
</gene>
<dbReference type="OrthoDB" id="7854943at2759"/>
<sequence length="277" mass="30346">MTDVCSNSVNIYGLPTEAVYPSTDVCGASPDFMGKVSMGTTIIAIKHRDGVLLAADSRTSSGQFVVNRVARKITRILPNVFMLRSGSAADSQNLSTILRYHGESLKLQLKRSGRRPSGKGVEKMDLDSARGVESMDLDVDTFQNVKNTHSYTYQTPDYPILKSLATVTRNLVHEYRNHLHCGIILGGFDSDGPGIYNVTLGGTLIPIKDFVASGSGSGYITAFLQDNYKEGMEKNECLELLRKSIHYAIHNDNASGGIMRAIDVQANKVDEFYIHGF</sequence>
<dbReference type="GeneID" id="15803859"/>
<dbReference type="VEuPathDB" id="PiroplasmaDB:BEWA_023590"/>
<dbReference type="EMBL" id="CP001669">
    <property type="protein sequence ID" value="AFZ79510.1"/>
    <property type="molecule type" value="Genomic_DNA"/>
</dbReference>
<dbReference type="Gene3D" id="3.60.20.10">
    <property type="entry name" value="Glutamine Phosphoribosylpyrophosphate, subunit 1, domain 1"/>
    <property type="match status" value="2"/>
</dbReference>
<accession>L0AVE1</accession>
<dbReference type="eggNOG" id="KOG0174">
    <property type="taxonomic scope" value="Eukaryota"/>
</dbReference>
<dbReference type="PROSITE" id="PS51476">
    <property type="entry name" value="PROTEASOME_BETA_2"/>
    <property type="match status" value="1"/>
</dbReference>
<keyword evidence="1" id="KW-0963">Cytoplasm</keyword>
<name>L0AVE1_THEEQ</name>
<dbReference type="SUPFAM" id="SSF56235">
    <property type="entry name" value="N-terminal nucleophile aminohydrolases (Ntn hydrolases)"/>
    <property type="match status" value="1"/>
</dbReference>
<evidence type="ECO:0000256" key="1">
    <source>
        <dbReference type="ARBA" id="ARBA00022490"/>
    </source>
</evidence>
<dbReference type="PANTHER" id="PTHR32194">
    <property type="entry name" value="METALLOPROTEASE TLDD"/>
    <property type="match status" value="1"/>
</dbReference>
<dbReference type="AlphaFoldDB" id="L0AVE1"/>
<dbReference type="GO" id="GO:0051603">
    <property type="term" value="P:proteolysis involved in protein catabolic process"/>
    <property type="evidence" value="ECO:0007669"/>
    <property type="project" value="InterPro"/>
</dbReference>
<evidence type="ECO:0000256" key="2">
    <source>
        <dbReference type="ARBA" id="ARBA00022670"/>
    </source>
</evidence>
<keyword evidence="3 4" id="KW-0378">Hydrolase</keyword>